<evidence type="ECO:0000256" key="1">
    <source>
        <dbReference type="ARBA" id="ARBA00005272"/>
    </source>
</evidence>
<dbReference type="Gene3D" id="3.50.50.100">
    <property type="match status" value="1"/>
</dbReference>
<feature type="domain" description="External alternative NADH-ubiquinone oxidoreductase-like C-terminal" evidence="10">
    <location>
        <begin position="349"/>
        <end position="403"/>
    </location>
</feature>
<dbReference type="InterPro" id="IPR023753">
    <property type="entry name" value="FAD/NAD-binding_dom"/>
</dbReference>
<keyword evidence="12" id="KW-1185">Reference proteome</keyword>
<keyword evidence="7" id="KW-0520">NAD</keyword>
<comment type="catalytic activity">
    <reaction evidence="8">
        <text>a quinone + NADH + H(+) = a quinol + NAD(+)</text>
        <dbReference type="Rhea" id="RHEA:46160"/>
        <dbReference type="ChEBI" id="CHEBI:15378"/>
        <dbReference type="ChEBI" id="CHEBI:24646"/>
        <dbReference type="ChEBI" id="CHEBI:57540"/>
        <dbReference type="ChEBI" id="CHEBI:57945"/>
        <dbReference type="ChEBI" id="CHEBI:132124"/>
        <dbReference type="EC" id="1.6.5.9"/>
    </reaction>
</comment>
<evidence type="ECO:0000313" key="12">
    <source>
        <dbReference type="Proteomes" id="UP000292884"/>
    </source>
</evidence>
<evidence type="ECO:0000259" key="10">
    <source>
        <dbReference type="Pfam" id="PF22366"/>
    </source>
</evidence>
<evidence type="ECO:0000313" key="11">
    <source>
        <dbReference type="EMBL" id="TCC89357.1"/>
    </source>
</evidence>
<dbReference type="RefSeq" id="WP_131554344.1">
    <property type="nucleotide sequence ID" value="NZ_SJSK01000004.1"/>
</dbReference>
<dbReference type="EMBL" id="SJSK01000004">
    <property type="protein sequence ID" value="TCC89357.1"/>
    <property type="molecule type" value="Genomic_DNA"/>
</dbReference>
<evidence type="ECO:0000256" key="3">
    <source>
        <dbReference type="ARBA" id="ARBA00022630"/>
    </source>
</evidence>
<accession>A0A4R0MRW4</accession>
<evidence type="ECO:0000256" key="6">
    <source>
        <dbReference type="ARBA" id="ARBA00023002"/>
    </source>
</evidence>
<dbReference type="InterPro" id="IPR045024">
    <property type="entry name" value="NDH-2"/>
</dbReference>
<keyword evidence="3" id="KW-0285">Flavoprotein</keyword>
<comment type="similarity">
    <text evidence="1">Belongs to the NADH dehydrogenase family.</text>
</comment>
<proteinExistence type="inferred from homology"/>
<organism evidence="11 12">
    <name type="scientific">Pedobacter frigiditerrae</name>
    <dbReference type="NCBI Taxonomy" id="2530452"/>
    <lineage>
        <taxon>Bacteria</taxon>
        <taxon>Pseudomonadati</taxon>
        <taxon>Bacteroidota</taxon>
        <taxon>Sphingobacteriia</taxon>
        <taxon>Sphingobacteriales</taxon>
        <taxon>Sphingobacteriaceae</taxon>
        <taxon>Pedobacter</taxon>
    </lineage>
</organism>
<name>A0A4R0MRW4_9SPHI</name>
<evidence type="ECO:0000259" key="9">
    <source>
        <dbReference type="Pfam" id="PF07992"/>
    </source>
</evidence>
<dbReference type="Pfam" id="PF22366">
    <property type="entry name" value="NDH2_C"/>
    <property type="match status" value="1"/>
</dbReference>
<feature type="domain" description="FAD/NAD(P)-binding" evidence="9">
    <location>
        <begin position="7"/>
        <end position="325"/>
    </location>
</feature>
<dbReference type="Proteomes" id="UP000292884">
    <property type="component" value="Unassembled WGS sequence"/>
</dbReference>
<sequence length="450" mass="49883">MENAKQKIVIVGGGFGGIELAKRLRKENVEVIILDKHNYHTFQPLLYQVATGGLEADSIAFPIRKIFKGQKNLTFRVTEVQKIIPEENKLITTIGEISYDFLVISTGSTSNFFGQDEIQQNAMPMKSIPEALNLRSLILQNLEASLIAKDPQEKAGLLNFVVVGGGPTGVETAGALAELKKHVLKNDYSEIDINQVNIYLIEGSPELLGPMSPQAQRKSQEFLEEMGVTVYTEARVKSYDGKSIALLDGRIIPSATVIWSAGVKGVVLDGLKQECTVRGNRLKVDMINKVDCYQNIYAIGDVAAMITDETPNGHPGVAPVAIQQGTLLAKNLINIINGKPTENFKYFDKGSMATVGRNRAVVDIGKIRFQGVFAWFTWMFVHLMTLVGFRNKLIVFVNWVWSYFSYDRGTRLIIRPFLKGDKWKAINSPEVKKSESVISLEVGKSESPKV</sequence>
<reference evidence="11 12" key="1">
    <citation type="submission" date="2019-02" db="EMBL/GenBank/DDBJ databases">
        <title>Pedobacter sp. RP-1-13 sp. nov., isolated from Arctic soil.</title>
        <authorList>
            <person name="Dahal R.H."/>
        </authorList>
    </citation>
    <scope>NUCLEOTIDE SEQUENCE [LARGE SCALE GENOMIC DNA]</scope>
    <source>
        <strain evidence="11 12">RP-1-13</strain>
    </source>
</reference>
<evidence type="ECO:0000256" key="5">
    <source>
        <dbReference type="ARBA" id="ARBA00022946"/>
    </source>
</evidence>
<evidence type="ECO:0000256" key="8">
    <source>
        <dbReference type="ARBA" id="ARBA00047599"/>
    </source>
</evidence>
<evidence type="ECO:0000256" key="7">
    <source>
        <dbReference type="ARBA" id="ARBA00023027"/>
    </source>
</evidence>
<dbReference type="AlphaFoldDB" id="A0A4R0MRW4"/>
<dbReference type="InterPro" id="IPR036188">
    <property type="entry name" value="FAD/NAD-bd_sf"/>
</dbReference>
<dbReference type="PRINTS" id="PR00411">
    <property type="entry name" value="PNDRDTASEI"/>
</dbReference>
<dbReference type="PANTHER" id="PTHR43706">
    <property type="entry name" value="NADH DEHYDROGENASE"/>
    <property type="match status" value="1"/>
</dbReference>
<dbReference type="SUPFAM" id="SSF51905">
    <property type="entry name" value="FAD/NAD(P)-binding domain"/>
    <property type="match status" value="2"/>
</dbReference>
<keyword evidence="5" id="KW-0809">Transit peptide</keyword>
<dbReference type="GO" id="GO:0050136">
    <property type="term" value="F:NADH dehydrogenase (quinone) (non-electrogenic) activity"/>
    <property type="evidence" value="ECO:0007669"/>
    <property type="project" value="UniProtKB-EC"/>
</dbReference>
<dbReference type="OrthoDB" id="9781621at2"/>
<dbReference type="PRINTS" id="PR00368">
    <property type="entry name" value="FADPNR"/>
</dbReference>
<dbReference type="EC" id="1.6.5.9" evidence="2"/>
<keyword evidence="6" id="KW-0560">Oxidoreductase</keyword>
<protein>
    <recommendedName>
        <fullName evidence="2">NADH:ubiquinone reductase (non-electrogenic)</fullName>
        <ecNumber evidence="2">1.6.5.9</ecNumber>
    </recommendedName>
</protein>
<evidence type="ECO:0000256" key="2">
    <source>
        <dbReference type="ARBA" id="ARBA00012637"/>
    </source>
</evidence>
<evidence type="ECO:0000256" key="4">
    <source>
        <dbReference type="ARBA" id="ARBA00022827"/>
    </source>
</evidence>
<dbReference type="PANTHER" id="PTHR43706:SF47">
    <property type="entry name" value="EXTERNAL NADH-UBIQUINONE OXIDOREDUCTASE 1, MITOCHONDRIAL-RELATED"/>
    <property type="match status" value="1"/>
</dbReference>
<gene>
    <name evidence="11" type="ORF">EZ428_16815</name>
</gene>
<dbReference type="Pfam" id="PF07992">
    <property type="entry name" value="Pyr_redox_2"/>
    <property type="match status" value="1"/>
</dbReference>
<keyword evidence="4" id="KW-0274">FAD</keyword>
<dbReference type="InterPro" id="IPR054585">
    <property type="entry name" value="NDH2-like_C"/>
</dbReference>
<comment type="caution">
    <text evidence="11">The sequence shown here is derived from an EMBL/GenBank/DDBJ whole genome shotgun (WGS) entry which is preliminary data.</text>
</comment>